<gene>
    <name evidence="2" type="primary">TCB2_9</name>
    <name evidence="2" type="ORF">c0_g3_i1</name>
</gene>
<sequence length="114" mass="13727">IMDQHQRKNILENVMEPYSFENMPVHYIFQHDNDHKYASRLVKSWLSDKNIDVLDWPPQSPDLNPVENLWAIVKRDVKDKRPRNNDELFQMVQQSWNSRMPTINSKFTAKTRQC</sequence>
<evidence type="ECO:0000313" key="2">
    <source>
        <dbReference type="EMBL" id="JAI37716.1"/>
    </source>
</evidence>
<dbReference type="AlphaFoldDB" id="A0A0K8VFR6"/>
<organism evidence="2">
    <name type="scientific">Bactrocera latifrons</name>
    <name type="common">Malaysian fruit fly</name>
    <name type="synonym">Chaetodacus latifrons</name>
    <dbReference type="NCBI Taxonomy" id="174628"/>
    <lineage>
        <taxon>Eukaryota</taxon>
        <taxon>Metazoa</taxon>
        <taxon>Ecdysozoa</taxon>
        <taxon>Arthropoda</taxon>
        <taxon>Hexapoda</taxon>
        <taxon>Insecta</taxon>
        <taxon>Pterygota</taxon>
        <taxon>Neoptera</taxon>
        <taxon>Endopterygota</taxon>
        <taxon>Diptera</taxon>
        <taxon>Brachycera</taxon>
        <taxon>Muscomorpha</taxon>
        <taxon>Tephritoidea</taxon>
        <taxon>Tephritidae</taxon>
        <taxon>Bactrocera</taxon>
        <taxon>Bactrocera</taxon>
    </lineage>
</organism>
<dbReference type="EMBL" id="GDHF01014598">
    <property type="protein sequence ID" value="JAI37716.1"/>
    <property type="molecule type" value="Transcribed_RNA"/>
</dbReference>
<dbReference type="Pfam" id="PF13358">
    <property type="entry name" value="DDE_3"/>
    <property type="match status" value="1"/>
</dbReference>
<evidence type="ECO:0000259" key="1">
    <source>
        <dbReference type="Pfam" id="PF13358"/>
    </source>
</evidence>
<dbReference type="InterPro" id="IPR038717">
    <property type="entry name" value="Tc1-like_DDE_dom"/>
</dbReference>
<name>A0A0K8VFR6_BACLA</name>
<dbReference type="InterPro" id="IPR036397">
    <property type="entry name" value="RNaseH_sf"/>
</dbReference>
<dbReference type="Gene3D" id="3.30.420.10">
    <property type="entry name" value="Ribonuclease H-like superfamily/Ribonuclease H"/>
    <property type="match status" value="1"/>
</dbReference>
<dbReference type="GO" id="GO:0003676">
    <property type="term" value="F:nucleic acid binding"/>
    <property type="evidence" value="ECO:0007669"/>
    <property type="project" value="InterPro"/>
</dbReference>
<feature type="domain" description="Tc1-like transposase DDE" evidence="1">
    <location>
        <begin position="5"/>
        <end position="88"/>
    </location>
</feature>
<reference evidence="2" key="1">
    <citation type="submission" date="2015-06" db="EMBL/GenBank/DDBJ databases">
        <authorList>
            <person name="Hoefler B.C."/>
            <person name="Straight P.D."/>
        </authorList>
    </citation>
    <scope>NUCLEOTIDE SEQUENCE</scope>
</reference>
<proteinExistence type="predicted"/>
<feature type="non-terminal residue" evidence="2">
    <location>
        <position position="1"/>
    </location>
</feature>
<accession>A0A0K8VFR6</accession>
<protein>
    <submittedName>
        <fullName evidence="2">Transposable element Tcb2 transposase</fullName>
    </submittedName>
</protein>